<feature type="domain" description="Peptidase M16 N-terminal" evidence="5">
    <location>
        <begin position="14"/>
        <end position="160"/>
    </location>
</feature>
<dbReference type="InterPro" id="IPR011249">
    <property type="entry name" value="Metalloenz_LuxS/M16"/>
</dbReference>
<keyword evidence="3" id="KW-0645">Protease</keyword>
<dbReference type="GO" id="GO:0046872">
    <property type="term" value="F:metal ion binding"/>
    <property type="evidence" value="ECO:0007669"/>
    <property type="project" value="InterPro"/>
</dbReference>
<evidence type="ECO:0000256" key="1">
    <source>
        <dbReference type="ARBA" id="ARBA00001947"/>
    </source>
</evidence>
<reference evidence="7 8" key="1">
    <citation type="submission" date="2018-08" db="EMBL/GenBank/DDBJ databases">
        <title>Complete genome sequencing of Blastochloris tepida GI.</title>
        <authorList>
            <person name="Tsukatani Y."/>
            <person name="Mori H."/>
        </authorList>
    </citation>
    <scope>NUCLEOTIDE SEQUENCE [LARGE SCALE GENOMIC DNA]</scope>
    <source>
        <strain evidence="7 8">GI</strain>
    </source>
</reference>
<dbReference type="GO" id="GO:0004222">
    <property type="term" value="F:metalloendopeptidase activity"/>
    <property type="evidence" value="ECO:0007669"/>
    <property type="project" value="InterPro"/>
</dbReference>
<gene>
    <name evidence="7" type="primary">mpp</name>
    <name evidence="7" type="ORF">BLTE_25220</name>
</gene>
<dbReference type="GO" id="GO:0006508">
    <property type="term" value="P:proteolysis"/>
    <property type="evidence" value="ECO:0007669"/>
    <property type="project" value="InterPro"/>
</dbReference>
<dbReference type="OrthoDB" id="9811314at2"/>
<name>A0A348G2Q4_9HYPH</name>
<dbReference type="Gene3D" id="3.30.830.10">
    <property type="entry name" value="Metalloenzyme, LuxS/M16 peptidase-like"/>
    <property type="match status" value="2"/>
</dbReference>
<dbReference type="InterPro" id="IPR007863">
    <property type="entry name" value="Peptidase_M16_C"/>
</dbReference>
<keyword evidence="3" id="KW-0378">Hydrolase</keyword>
<evidence type="ECO:0000256" key="4">
    <source>
        <dbReference type="RuleBase" id="RU004447"/>
    </source>
</evidence>
<accession>A0A348G2Q4</accession>
<keyword evidence="8" id="KW-1185">Reference proteome</keyword>
<dbReference type="EMBL" id="AP018907">
    <property type="protein sequence ID" value="BBF93837.1"/>
    <property type="molecule type" value="Genomic_DNA"/>
</dbReference>
<comment type="similarity">
    <text evidence="2 4">Belongs to the peptidase M16 family.</text>
</comment>
<dbReference type="PANTHER" id="PTHR11851:SF49">
    <property type="entry name" value="MITOCHONDRIAL-PROCESSING PEPTIDASE SUBUNIT ALPHA"/>
    <property type="match status" value="1"/>
</dbReference>
<protein>
    <submittedName>
        <fullName evidence="7">Peptidase M16</fullName>
    </submittedName>
</protein>
<dbReference type="PROSITE" id="PS00143">
    <property type="entry name" value="INSULINASE"/>
    <property type="match status" value="1"/>
</dbReference>
<dbReference type="Pfam" id="PF00675">
    <property type="entry name" value="Peptidase_M16"/>
    <property type="match status" value="1"/>
</dbReference>
<proteinExistence type="inferred from homology"/>
<sequence length="423" mass="44806">MTLRLTRLESGLTVATHTMPELKTAALGVWVGAGARHERADEHGISHLLEHMAFKGTRRRTARAIAEEIEAVGGDLNAATSVETTAYYAHVLSQDVWLGLDILADILTDSVFDPDELAREQSVIVQEIGAANDTPDDIVYDHVQAVAFPGQAIGRSILGTPDSVRGLGRDRLTDYLARHYLTGQTVVVAAGAVEHDRIVAAAGARLAGIAQGIPPEPPAAVWQGGSLIDARDIDQANMILAFEGVDYHDPTYYALQAFTIVVGGGMSSRLFQEVRESRGLAYSVFGFHWPYADTGLFGVYAGTDESDIAEAMRVIAGELDAAAGNITATEVARAKAQMKAGLLMAMERPASRAEQIARQILFHGRPLDPDEVVARIDALSVEDVRGAGRAMLDRGKPAFAGVGPGGGLESAAGIADSLGHPVA</sequence>
<dbReference type="SUPFAM" id="SSF63411">
    <property type="entry name" value="LuxS/MPP-like metallohydrolase"/>
    <property type="match status" value="2"/>
</dbReference>
<dbReference type="Proteomes" id="UP000266934">
    <property type="component" value="Chromosome"/>
</dbReference>
<evidence type="ECO:0000259" key="5">
    <source>
        <dbReference type="Pfam" id="PF00675"/>
    </source>
</evidence>
<evidence type="ECO:0000313" key="8">
    <source>
        <dbReference type="Proteomes" id="UP000266934"/>
    </source>
</evidence>
<comment type="cofactor">
    <cofactor evidence="1">
        <name>Zn(2+)</name>
        <dbReference type="ChEBI" id="CHEBI:29105"/>
    </cofactor>
</comment>
<organism evidence="7 8">
    <name type="scientific">Blastochloris tepida</name>
    <dbReference type="NCBI Taxonomy" id="2233851"/>
    <lineage>
        <taxon>Bacteria</taxon>
        <taxon>Pseudomonadati</taxon>
        <taxon>Pseudomonadota</taxon>
        <taxon>Alphaproteobacteria</taxon>
        <taxon>Hyphomicrobiales</taxon>
        <taxon>Blastochloridaceae</taxon>
        <taxon>Blastochloris</taxon>
    </lineage>
</organism>
<dbReference type="KEGG" id="blag:BLTE_25220"/>
<dbReference type="AlphaFoldDB" id="A0A348G2Q4"/>
<dbReference type="InterPro" id="IPR011765">
    <property type="entry name" value="Pept_M16_N"/>
</dbReference>
<dbReference type="PANTHER" id="PTHR11851">
    <property type="entry name" value="METALLOPROTEASE"/>
    <property type="match status" value="1"/>
</dbReference>
<feature type="domain" description="Peptidase M16 C-terminal" evidence="6">
    <location>
        <begin position="168"/>
        <end position="338"/>
    </location>
</feature>
<keyword evidence="3" id="KW-0482">Metalloprotease</keyword>
<dbReference type="RefSeq" id="WP_126401024.1">
    <property type="nucleotide sequence ID" value="NZ_AP018907.1"/>
</dbReference>
<evidence type="ECO:0000256" key="3">
    <source>
        <dbReference type="ARBA" id="ARBA00023049"/>
    </source>
</evidence>
<evidence type="ECO:0000259" key="6">
    <source>
        <dbReference type="Pfam" id="PF05193"/>
    </source>
</evidence>
<dbReference type="Pfam" id="PF05193">
    <property type="entry name" value="Peptidase_M16_C"/>
    <property type="match status" value="1"/>
</dbReference>
<dbReference type="InterPro" id="IPR050361">
    <property type="entry name" value="MPP/UQCRC_Complex"/>
</dbReference>
<evidence type="ECO:0000313" key="7">
    <source>
        <dbReference type="EMBL" id="BBF93837.1"/>
    </source>
</evidence>
<evidence type="ECO:0000256" key="2">
    <source>
        <dbReference type="ARBA" id="ARBA00007261"/>
    </source>
</evidence>
<dbReference type="InterPro" id="IPR001431">
    <property type="entry name" value="Pept_M16_Zn_BS"/>
</dbReference>